<keyword evidence="4 5" id="KW-0472">Membrane</keyword>
<evidence type="ECO:0000256" key="4">
    <source>
        <dbReference type="ARBA" id="ARBA00023136"/>
    </source>
</evidence>
<feature type="transmembrane region" description="Helical" evidence="5">
    <location>
        <begin position="102"/>
        <end position="126"/>
    </location>
</feature>
<feature type="domain" description="Amino acid transporter transmembrane" evidence="6">
    <location>
        <begin position="11"/>
        <end position="133"/>
    </location>
</feature>
<reference evidence="7 8" key="1">
    <citation type="submission" date="2014-10" db="EMBL/GenBank/DDBJ databases">
        <title>Draft genome of the hookworm Ancylostoma caninum.</title>
        <authorList>
            <person name="Mitreva M."/>
        </authorList>
    </citation>
    <scope>NUCLEOTIDE SEQUENCE [LARGE SCALE GENOMIC DNA]</scope>
    <source>
        <strain evidence="7 8">Baltimore</strain>
    </source>
</reference>
<dbReference type="AlphaFoldDB" id="A0A368FMW6"/>
<dbReference type="OrthoDB" id="5863142at2759"/>
<dbReference type="STRING" id="29170.A0A368FMW6"/>
<dbReference type="Proteomes" id="UP000252519">
    <property type="component" value="Unassembled WGS sequence"/>
</dbReference>
<evidence type="ECO:0000256" key="2">
    <source>
        <dbReference type="ARBA" id="ARBA00022692"/>
    </source>
</evidence>
<protein>
    <recommendedName>
        <fullName evidence="6">Amino acid transporter transmembrane domain-containing protein</fullName>
    </recommendedName>
</protein>
<keyword evidence="3 5" id="KW-1133">Transmembrane helix</keyword>
<comment type="subcellular location">
    <subcellularLocation>
        <location evidence="1">Membrane</location>
        <topology evidence="1">Multi-pass membrane protein</topology>
    </subcellularLocation>
</comment>
<dbReference type="PANTHER" id="PTHR22950:SF703">
    <property type="entry name" value="AMINO ACID TRANSPORTER TRANSMEMBRANE DOMAIN-CONTAINING PROTEIN"/>
    <property type="match status" value="1"/>
</dbReference>
<keyword evidence="8" id="KW-1185">Reference proteome</keyword>
<evidence type="ECO:0000313" key="8">
    <source>
        <dbReference type="Proteomes" id="UP000252519"/>
    </source>
</evidence>
<dbReference type="GO" id="GO:0005774">
    <property type="term" value="C:vacuolar membrane"/>
    <property type="evidence" value="ECO:0007669"/>
    <property type="project" value="TreeGrafter"/>
</dbReference>
<dbReference type="EMBL" id="JOJR01001147">
    <property type="protein sequence ID" value="RCN32145.1"/>
    <property type="molecule type" value="Genomic_DNA"/>
</dbReference>
<evidence type="ECO:0000256" key="3">
    <source>
        <dbReference type="ARBA" id="ARBA00022989"/>
    </source>
</evidence>
<name>A0A368FMW6_ANCCA</name>
<proteinExistence type="predicted"/>
<dbReference type="GO" id="GO:0015179">
    <property type="term" value="F:L-amino acid transmembrane transporter activity"/>
    <property type="evidence" value="ECO:0007669"/>
    <property type="project" value="TreeGrafter"/>
</dbReference>
<comment type="caution">
    <text evidence="7">The sequence shown here is derived from an EMBL/GenBank/DDBJ whole genome shotgun (WGS) entry which is preliminary data.</text>
</comment>
<evidence type="ECO:0000313" key="7">
    <source>
        <dbReference type="EMBL" id="RCN32145.1"/>
    </source>
</evidence>
<feature type="transmembrane region" description="Helical" evidence="5">
    <location>
        <begin position="79"/>
        <end position="96"/>
    </location>
</feature>
<dbReference type="Pfam" id="PF01490">
    <property type="entry name" value="Aa_trans"/>
    <property type="match status" value="1"/>
</dbReference>
<keyword evidence="2 5" id="KW-0812">Transmembrane</keyword>
<feature type="transmembrane region" description="Helical" evidence="5">
    <location>
        <begin position="165"/>
        <end position="183"/>
    </location>
</feature>
<dbReference type="InterPro" id="IPR013057">
    <property type="entry name" value="AA_transpt_TM"/>
</dbReference>
<accession>A0A368FMW6</accession>
<organism evidence="7 8">
    <name type="scientific">Ancylostoma caninum</name>
    <name type="common">Dog hookworm</name>
    <dbReference type="NCBI Taxonomy" id="29170"/>
    <lineage>
        <taxon>Eukaryota</taxon>
        <taxon>Metazoa</taxon>
        <taxon>Ecdysozoa</taxon>
        <taxon>Nematoda</taxon>
        <taxon>Chromadorea</taxon>
        <taxon>Rhabditida</taxon>
        <taxon>Rhabditina</taxon>
        <taxon>Rhabditomorpha</taxon>
        <taxon>Strongyloidea</taxon>
        <taxon>Ancylostomatidae</taxon>
        <taxon>Ancylostomatinae</taxon>
        <taxon>Ancylostoma</taxon>
    </lineage>
</organism>
<sequence>MRWPNKSDSLQVTWISQLVSLMVTAHVLPTIIIMYSPLAQQVEEWTGVPPRHFYSLHRGHRTTHMSSELRTQYFGIHRFICRSLLFFSSIFVAETIPNFGVFAQLVGGSTITLMTMLLPGVFYLLLFTSAKKRIILINRMQISPDSPDDQLAGILDVVRYSSKRILLFSMACFVFGLIGGMAASSSSIMEIVGSKMVPPCYVQWFRTGLNGPTNTSASTHCCGPFMNITVGDVDPFKFCIMPSHI</sequence>
<evidence type="ECO:0000256" key="5">
    <source>
        <dbReference type="SAM" id="Phobius"/>
    </source>
</evidence>
<evidence type="ECO:0000256" key="1">
    <source>
        <dbReference type="ARBA" id="ARBA00004141"/>
    </source>
</evidence>
<dbReference type="PANTHER" id="PTHR22950">
    <property type="entry name" value="AMINO ACID TRANSPORTER"/>
    <property type="match status" value="1"/>
</dbReference>
<feature type="transmembrane region" description="Helical" evidence="5">
    <location>
        <begin position="12"/>
        <end position="35"/>
    </location>
</feature>
<gene>
    <name evidence="7" type="ORF">ANCCAN_22056</name>
</gene>
<evidence type="ECO:0000259" key="6">
    <source>
        <dbReference type="Pfam" id="PF01490"/>
    </source>
</evidence>